<feature type="domain" description="Xylanolytic transcriptional activator regulatory" evidence="3">
    <location>
        <begin position="273"/>
        <end position="346"/>
    </location>
</feature>
<dbReference type="InterPro" id="IPR007219">
    <property type="entry name" value="XnlR_reg_dom"/>
</dbReference>
<keyword evidence="5" id="KW-1185">Reference proteome</keyword>
<evidence type="ECO:0000259" key="3">
    <source>
        <dbReference type="SMART" id="SM00906"/>
    </source>
</evidence>
<dbReference type="AlphaFoldDB" id="W9Y5Y1"/>
<reference evidence="4 5" key="1">
    <citation type="submission" date="2013-03" db="EMBL/GenBank/DDBJ databases">
        <title>The Genome Sequence of Capronia epimyces CBS 606.96.</title>
        <authorList>
            <consortium name="The Broad Institute Genomics Platform"/>
            <person name="Cuomo C."/>
            <person name="de Hoog S."/>
            <person name="Gorbushina A."/>
            <person name="Walker B."/>
            <person name="Young S.K."/>
            <person name="Zeng Q."/>
            <person name="Gargeya S."/>
            <person name="Fitzgerald M."/>
            <person name="Haas B."/>
            <person name="Abouelleil A."/>
            <person name="Allen A.W."/>
            <person name="Alvarado L."/>
            <person name="Arachchi H.M."/>
            <person name="Berlin A.M."/>
            <person name="Chapman S.B."/>
            <person name="Gainer-Dewar J."/>
            <person name="Goldberg J."/>
            <person name="Griggs A."/>
            <person name="Gujja S."/>
            <person name="Hansen M."/>
            <person name="Howarth C."/>
            <person name="Imamovic A."/>
            <person name="Ireland A."/>
            <person name="Larimer J."/>
            <person name="McCowan C."/>
            <person name="Murphy C."/>
            <person name="Pearson M."/>
            <person name="Poon T.W."/>
            <person name="Priest M."/>
            <person name="Roberts A."/>
            <person name="Saif S."/>
            <person name="Shea T."/>
            <person name="Sisk P."/>
            <person name="Sykes S."/>
            <person name="Wortman J."/>
            <person name="Nusbaum C."/>
            <person name="Birren B."/>
        </authorList>
    </citation>
    <scope>NUCLEOTIDE SEQUENCE [LARGE SCALE GENOMIC DNA]</scope>
    <source>
        <strain evidence="4 5">CBS 606.96</strain>
    </source>
</reference>
<proteinExistence type="predicted"/>
<protein>
    <recommendedName>
        <fullName evidence="3">Xylanolytic transcriptional activator regulatory domain-containing protein</fullName>
    </recommendedName>
</protein>
<dbReference type="InterPro" id="IPR050987">
    <property type="entry name" value="AtrR-like"/>
</dbReference>
<gene>
    <name evidence="4" type="ORF">A1O3_05715</name>
</gene>
<organism evidence="4 5">
    <name type="scientific">Capronia epimyces CBS 606.96</name>
    <dbReference type="NCBI Taxonomy" id="1182542"/>
    <lineage>
        <taxon>Eukaryota</taxon>
        <taxon>Fungi</taxon>
        <taxon>Dikarya</taxon>
        <taxon>Ascomycota</taxon>
        <taxon>Pezizomycotina</taxon>
        <taxon>Eurotiomycetes</taxon>
        <taxon>Chaetothyriomycetidae</taxon>
        <taxon>Chaetothyriales</taxon>
        <taxon>Herpotrichiellaceae</taxon>
        <taxon>Capronia</taxon>
    </lineage>
</organism>
<dbReference type="EMBL" id="AMGY01000004">
    <property type="protein sequence ID" value="EXJ85040.1"/>
    <property type="molecule type" value="Genomic_DNA"/>
</dbReference>
<evidence type="ECO:0000256" key="2">
    <source>
        <dbReference type="SAM" id="MobiDB-lite"/>
    </source>
</evidence>
<dbReference type="PANTHER" id="PTHR46910:SF17">
    <property type="entry name" value="SCFA-RELATED"/>
    <property type="match status" value="1"/>
</dbReference>
<feature type="region of interest" description="Disordered" evidence="2">
    <location>
        <begin position="646"/>
        <end position="680"/>
    </location>
</feature>
<comment type="caution">
    <text evidence="4">The sequence shown here is derived from an EMBL/GenBank/DDBJ whole genome shotgun (WGS) entry which is preliminary data.</text>
</comment>
<dbReference type="GO" id="GO:0003700">
    <property type="term" value="F:DNA-binding transcription factor activity"/>
    <property type="evidence" value="ECO:0007669"/>
    <property type="project" value="InterPro"/>
</dbReference>
<dbReference type="OrthoDB" id="6486656at2759"/>
<accession>W9Y5Y1</accession>
<dbReference type="Proteomes" id="UP000019478">
    <property type="component" value="Unassembled WGS sequence"/>
</dbReference>
<feature type="region of interest" description="Disordered" evidence="2">
    <location>
        <begin position="12"/>
        <end position="69"/>
    </location>
</feature>
<evidence type="ECO:0000313" key="4">
    <source>
        <dbReference type="EMBL" id="EXJ85040.1"/>
    </source>
</evidence>
<keyword evidence="1" id="KW-0539">Nucleus</keyword>
<dbReference type="HOGENOM" id="CLU_005767_2_0_1"/>
<name>W9Y5Y1_9EURO</name>
<feature type="compositionally biased region" description="Basic and acidic residues" evidence="2">
    <location>
        <begin position="30"/>
        <end position="44"/>
    </location>
</feature>
<dbReference type="GO" id="GO:0006351">
    <property type="term" value="P:DNA-templated transcription"/>
    <property type="evidence" value="ECO:0007669"/>
    <property type="project" value="InterPro"/>
</dbReference>
<dbReference type="RefSeq" id="XP_007734025.1">
    <property type="nucleotide sequence ID" value="XM_007735835.1"/>
</dbReference>
<sequence>MGLCSQAAALRNRKRRLARRSSTENSDSVTHQDDDAHRLSEVVKGDSPQSRFSNTDGHDARLMIGDPPTPLPRHKAAISLDQVSATDPDSYKERISSAGLTQEIIDNFGPETVLESSTSALPGGIGRSLTSSGATQDEITVEELFKFELPSKRVTDYLLNAYMGAIHWFMTVFHEPTLRTTYEALMASRSCPRSRSNHAIFILLILSLGAHYAPEEEVRQKFPSFNLRTFQRISLKRVEDSLHTLYDAAELESVQVCALLGSFYMYHGRPNLGFAILGAGLGCAQVLSLHKESSWRWLSEIAKEERRRTFWALFVFDRFASTIFGRPCGIPVNDIQVKIPENMGDSTVQHPRFRSTAKMPDGKVEAVTTFSYVKYKVKLYHISSPIISDLYFHRSANVSELASKISRINEELVNWFNSLPPELKLEDLFRNSNEPVTSNTRPFMLQALALQIAYDNVQILLHRPLLSQDLRKFKTTANSPLEPTGVKAWPEPGVPVNDGQPYSRDVHQILISSRDHCWDSAIRSSRLGRYQQCLISARDSHACAFLGINLFTAGMVLCVVALSRPLSSQAQMAKQAVARIMTLSRFLSGKALLSAQTTKILKALVRLIGEKEINAMLAGSSAVENIGYSSVSKYQSDGGLVKRHPPMDDIGVSTEPAQAPTAQAPPSHTHTTQTPTSMTTESGMEDAAFFSYQDPATAADDGFDFAGFETMDFNNGIVTLQQVATPDATQPVTTTTTTTTTTDAGTTAASASLRDHTWSRSRGEYNPEHAYVNQVGGGGGSGGGSGGANGVDDGGFGILGSTDFSMMNSVGQTWLWDNVSW</sequence>
<dbReference type="CDD" id="cd12148">
    <property type="entry name" value="fungal_TF_MHR"/>
    <property type="match status" value="1"/>
</dbReference>
<dbReference type="GO" id="GO:0008270">
    <property type="term" value="F:zinc ion binding"/>
    <property type="evidence" value="ECO:0007669"/>
    <property type="project" value="InterPro"/>
</dbReference>
<evidence type="ECO:0000256" key="1">
    <source>
        <dbReference type="ARBA" id="ARBA00023242"/>
    </source>
</evidence>
<dbReference type="Pfam" id="PF04082">
    <property type="entry name" value="Fungal_trans"/>
    <property type="match status" value="1"/>
</dbReference>
<dbReference type="STRING" id="1182542.W9Y5Y1"/>
<feature type="compositionally biased region" description="Low complexity" evidence="2">
    <location>
        <begin position="656"/>
        <end position="680"/>
    </location>
</feature>
<dbReference type="PANTHER" id="PTHR46910">
    <property type="entry name" value="TRANSCRIPTION FACTOR PDR1"/>
    <property type="match status" value="1"/>
</dbReference>
<dbReference type="eggNOG" id="ENOG502SHMX">
    <property type="taxonomic scope" value="Eukaryota"/>
</dbReference>
<dbReference type="GO" id="GO:0003677">
    <property type="term" value="F:DNA binding"/>
    <property type="evidence" value="ECO:0007669"/>
    <property type="project" value="InterPro"/>
</dbReference>
<evidence type="ECO:0000313" key="5">
    <source>
        <dbReference type="Proteomes" id="UP000019478"/>
    </source>
</evidence>
<dbReference type="SMART" id="SM00906">
    <property type="entry name" value="Fungal_trans"/>
    <property type="match status" value="1"/>
</dbReference>
<dbReference type="GeneID" id="19169825"/>